<keyword evidence="3" id="KW-1185">Reference proteome</keyword>
<comment type="caution">
    <text evidence="2">The sequence shown here is derived from an EMBL/GenBank/DDBJ whole genome shotgun (WGS) entry which is preliminary data.</text>
</comment>
<dbReference type="Proteomes" id="UP000614058">
    <property type="component" value="Unassembled WGS sequence"/>
</dbReference>
<feature type="chain" id="PRO_5045087229" description="Lipoprotein" evidence="1">
    <location>
        <begin position="19"/>
        <end position="114"/>
    </location>
</feature>
<reference evidence="2 3" key="1">
    <citation type="journal article" date="2021" name="Pathogens">
        <title>Isolation and Characterization of Kingella bonacorsii sp. nov., A Novel Kingella Species Detected in a Stable Periodontitis Subject.</title>
        <authorList>
            <person name="Antezack A."/>
            <person name="Boxberger M."/>
            <person name="Rolland C."/>
            <person name="Monnet-Corti V."/>
            <person name="La Scola B."/>
        </authorList>
    </citation>
    <scope>NUCLEOTIDE SEQUENCE [LARGE SCALE GENOMIC DNA]</scope>
    <source>
        <strain evidence="2 3">Marseille-Q4569</strain>
    </source>
</reference>
<evidence type="ECO:0000256" key="1">
    <source>
        <dbReference type="SAM" id="SignalP"/>
    </source>
</evidence>
<evidence type="ECO:0000313" key="2">
    <source>
        <dbReference type="EMBL" id="MBK0395517.1"/>
    </source>
</evidence>
<feature type="signal peptide" evidence="1">
    <location>
        <begin position="1"/>
        <end position="18"/>
    </location>
</feature>
<gene>
    <name evidence="2" type="ORF">JDW22_02660</name>
</gene>
<keyword evidence="1" id="KW-0732">Signal</keyword>
<sequence length="114" mass="12844">MLKKLVLLALIAPVLANASWLEERRCGNLYEAGFATGLYLGQCGVSAEAMRQKYEPRLTQALNKHNCAQYNEKNIAKLNQNTEALKAKYLKKAGAPNFCANFDAEIDKLFRKYE</sequence>
<evidence type="ECO:0000313" key="3">
    <source>
        <dbReference type="Proteomes" id="UP000614058"/>
    </source>
</evidence>
<evidence type="ECO:0008006" key="4">
    <source>
        <dbReference type="Google" id="ProtNLM"/>
    </source>
</evidence>
<dbReference type="EMBL" id="JAEHNZ010000001">
    <property type="protein sequence ID" value="MBK0395517.1"/>
    <property type="molecule type" value="Genomic_DNA"/>
</dbReference>
<protein>
    <recommendedName>
        <fullName evidence="4">Lipoprotein</fullName>
    </recommendedName>
</protein>
<name>A0ABS1BRG6_9NEIS</name>
<proteinExistence type="predicted"/>
<accession>A0ABS1BRG6</accession>
<dbReference type="GeneID" id="84906669"/>
<dbReference type="RefSeq" id="WP_003795011.1">
    <property type="nucleotide sequence ID" value="NZ_JAEHNZ010000001.1"/>
</dbReference>
<organism evidence="2 3">
    <name type="scientific">Kingella bonacorsii</name>
    <dbReference type="NCBI Taxonomy" id="2796361"/>
    <lineage>
        <taxon>Bacteria</taxon>
        <taxon>Pseudomonadati</taxon>
        <taxon>Pseudomonadota</taxon>
        <taxon>Betaproteobacteria</taxon>
        <taxon>Neisseriales</taxon>
        <taxon>Neisseriaceae</taxon>
        <taxon>Kingella</taxon>
    </lineage>
</organism>